<feature type="signal peptide" evidence="20">
    <location>
        <begin position="1"/>
        <end position="22"/>
    </location>
</feature>
<evidence type="ECO:0000256" key="14">
    <source>
        <dbReference type="ARBA" id="ARBA00023128"/>
    </source>
</evidence>
<feature type="transmembrane region" description="Helical" evidence="19">
    <location>
        <begin position="274"/>
        <end position="294"/>
    </location>
</feature>
<keyword evidence="12" id="KW-0072">Autophagy</keyword>
<dbReference type="EMBL" id="JAKJXO020000021">
    <property type="protein sequence ID" value="KAL1592342.1"/>
    <property type="molecule type" value="Genomic_DNA"/>
</dbReference>
<evidence type="ECO:0000256" key="8">
    <source>
        <dbReference type="ARBA" id="ARBA00022692"/>
    </source>
</evidence>
<keyword evidence="10" id="KW-0653">Protein transport</keyword>
<feature type="chain" id="PRO_5046499345" description="Autophagy-related protein 27" evidence="20">
    <location>
        <begin position="23"/>
        <end position="347"/>
    </location>
</feature>
<sequence length="347" mass="39122">MYPPRTTQFLLALTAVLPTSLASFACNDILAKGQHFNFEKLGGPRVVHWTDSVPNEDVEARWNFTLDICNKLQRDKGVEKQNWCHDGARVCGVRLWHDVFNGKNDTIQAVDIAGTYTTQGGRHMVLDPTFELLRDSKSNSDASREGVRAELHGGRYPFESKTTGIDQRAIIEFVCDPEREGDEGAEKDTNERAEEPKEDEGTDKGDDGDKKEEKRLSRRDGEKGKCEDSDASLRFCGYEEEKAEKEKQVKTLRLEWRTKYACENAPPPDGGKGWGFFTWFIIILFLATAAYLIFGSWLNYNRYGARGWDLLPHGDTIRDIPYIVKDLGRKVVNAVQSPGSRGGYSAV</sequence>
<dbReference type="PROSITE" id="PS51914">
    <property type="entry name" value="MRH"/>
    <property type="match status" value="1"/>
</dbReference>
<evidence type="ECO:0000256" key="4">
    <source>
        <dbReference type="ARBA" id="ARBA00004614"/>
    </source>
</evidence>
<evidence type="ECO:0000256" key="7">
    <source>
        <dbReference type="ARBA" id="ARBA00022448"/>
    </source>
</evidence>
<dbReference type="Gene3D" id="2.70.130.10">
    <property type="entry name" value="Mannose-6-phosphate receptor binding domain"/>
    <property type="match status" value="1"/>
</dbReference>
<evidence type="ECO:0000256" key="18">
    <source>
        <dbReference type="SAM" id="MobiDB-lite"/>
    </source>
</evidence>
<evidence type="ECO:0000256" key="20">
    <source>
        <dbReference type="SAM" id="SignalP"/>
    </source>
</evidence>
<keyword evidence="7" id="KW-0813">Transport</keyword>
<name>A0ABR3QJM0_9PLEO</name>
<feature type="compositionally biased region" description="Basic and acidic residues" evidence="18">
    <location>
        <begin position="202"/>
        <end position="228"/>
    </location>
</feature>
<evidence type="ECO:0000256" key="12">
    <source>
        <dbReference type="ARBA" id="ARBA00023006"/>
    </source>
</evidence>
<dbReference type="Pfam" id="PF09451">
    <property type="entry name" value="ATG27"/>
    <property type="match status" value="1"/>
</dbReference>
<comment type="caution">
    <text evidence="22">The sequence shown here is derived from an EMBL/GenBank/DDBJ whole genome shotgun (WGS) entry which is preliminary data.</text>
</comment>
<evidence type="ECO:0000256" key="3">
    <source>
        <dbReference type="ARBA" id="ARBA00004472"/>
    </source>
</evidence>
<evidence type="ECO:0000256" key="5">
    <source>
        <dbReference type="ARBA" id="ARBA00005363"/>
    </source>
</evidence>
<accession>A0ABR3QJM0</accession>
<keyword evidence="13" id="KW-0333">Golgi apparatus</keyword>
<evidence type="ECO:0000256" key="19">
    <source>
        <dbReference type="SAM" id="Phobius"/>
    </source>
</evidence>
<evidence type="ECO:0000256" key="11">
    <source>
        <dbReference type="ARBA" id="ARBA00022989"/>
    </source>
</evidence>
<keyword evidence="16" id="KW-1015">Disulfide bond</keyword>
<organism evidence="22 23">
    <name type="scientific">Paraconiothyrium brasiliense</name>
    <dbReference type="NCBI Taxonomy" id="300254"/>
    <lineage>
        <taxon>Eukaryota</taxon>
        <taxon>Fungi</taxon>
        <taxon>Dikarya</taxon>
        <taxon>Ascomycota</taxon>
        <taxon>Pezizomycotina</taxon>
        <taxon>Dothideomycetes</taxon>
        <taxon>Pleosporomycetidae</taxon>
        <taxon>Pleosporales</taxon>
        <taxon>Massarineae</taxon>
        <taxon>Didymosphaeriaceae</taxon>
        <taxon>Paraconiothyrium</taxon>
    </lineage>
</organism>
<keyword evidence="11 19" id="KW-1133">Transmembrane helix</keyword>
<evidence type="ECO:0000256" key="13">
    <source>
        <dbReference type="ARBA" id="ARBA00023034"/>
    </source>
</evidence>
<evidence type="ECO:0000313" key="23">
    <source>
        <dbReference type="Proteomes" id="UP001521785"/>
    </source>
</evidence>
<evidence type="ECO:0000256" key="1">
    <source>
        <dbReference type="ARBA" id="ARBA00004304"/>
    </source>
</evidence>
<evidence type="ECO:0000256" key="10">
    <source>
        <dbReference type="ARBA" id="ARBA00022927"/>
    </source>
</evidence>
<dbReference type="InterPro" id="IPR018939">
    <property type="entry name" value="Autophagy-rel_prot_27"/>
</dbReference>
<keyword evidence="17" id="KW-0968">Cytoplasmic vesicle</keyword>
<feature type="domain" description="MRH" evidence="21">
    <location>
        <begin position="24"/>
        <end position="264"/>
    </location>
</feature>
<evidence type="ECO:0000256" key="6">
    <source>
        <dbReference type="ARBA" id="ARBA00013776"/>
    </source>
</evidence>
<proteinExistence type="inferred from homology"/>
<evidence type="ECO:0000259" key="21">
    <source>
        <dbReference type="PROSITE" id="PS51914"/>
    </source>
</evidence>
<protein>
    <recommendedName>
        <fullName evidence="6">Autophagy-related protein 27</fullName>
    </recommendedName>
</protein>
<keyword evidence="9 20" id="KW-0732">Signal</keyword>
<keyword evidence="14" id="KW-0496">Mitochondrion</keyword>
<dbReference type="InterPro" id="IPR044865">
    <property type="entry name" value="MRH_dom"/>
</dbReference>
<evidence type="ECO:0000313" key="22">
    <source>
        <dbReference type="EMBL" id="KAL1592342.1"/>
    </source>
</evidence>
<keyword evidence="23" id="KW-1185">Reference proteome</keyword>
<dbReference type="PROSITE" id="PS51257">
    <property type="entry name" value="PROKAR_LIPOPROTEIN"/>
    <property type="match status" value="1"/>
</dbReference>
<dbReference type="Proteomes" id="UP001521785">
    <property type="component" value="Unassembled WGS sequence"/>
</dbReference>
<dbReference type="PANTHER" id="PTHR15071:SF13">
    <property type="entry name" value="AUTOPHAGY-RELATED PROTEIN 27"/>
    <property type="match status" value="1"/>
</dbReference>
<evidence type="ECO:0000256" key="15">
    <source>
        <dbReference type="ARBA" id="ARBA00023136"/>
    </source>
</evidence>
<evidence type="ECO:0000256" key="17">
    <source>
        <dbReference type="ARBA" id="ARBA00023329"/>
    </source>
</evidence>
<evidence type="ECO:0000256" key="9">
    <source>
        <dbReference type="ARBA" id="ARBA00022729"/>
    </source>
</evidence>
<feature type="compositionally biased region" description="Basic and acidic residues" evidence="18">
    <location>
        <begin position="176"/>
        <end position="195"/>
    </location>
</feature>
<gene>
    <name evidence="22" type="primary">ATG27</name>
    <name evidence="22" type="ORF">SLS60_011420</name>
</gene>
<keyword evidence="8 19" id="KW-0812">Transmembrane</keyword>
<evidence type="ECO:0000256" key="2">
    <source>
        <dbReference type="ARBA" id="ARBA00004358"/>
    </source>
</evidence>
<reference evidence="22 23" key="1">
    <citation type="submission" date="2024-02" db="EMBL/GenBank/DDBJ databases">
        <title>De novo assembly and annotation of 12 fungi associated with fruit tree decline syndrome in Ontario, Canada.</title>
        <authorList>
            <person name="Sulman M."/>
            <person name="Ellouze W."/>
            <person name="Ilyukhin E."/>
        </authorList>
    </citation>
    <scope>NUCLEOTIDE SEQUENCE [LARGE SCALE GENOMIC DNA]</scope>
    <source>
        <strain evidence="22 23">M42-189</strain>
    </source>
</reference>
<feature type="region of interest" description="Disordered" evidence="18">
    <location>
        <begin position="174"/>
        <end position="229"/>
    </location>
</feature>
<comment type="subcellular location">
    <subcellularLocation>
        <location evidence="2">Cytoplasmic vesicle membrane</location>
        <topology evidence="2">Single-pass type I membrane protein</topology>
    </subcellularLocation>
    <subcellularLocation>
        <location evidence="4">Golgi apparatus membrane</location>
        <topology evidence="4">Single-pass type I membrane protein</topology>
    </subcellularLocation>
    <subcellularLocation>
        <location evidence="1">Mitochondrion membrane</location>
        <topology evidence="1">Single-pass membrane protein</topology>
    </subcellularLocation>
    <subcellularLocation>
        <location evidence="3">Preautophagosomal structure membrane</location>
        <topology evidence="3">Single-pass type I membrane protein</topology>
    </subcellularLocation>
</comment>
<keyword evidence="15 19" id="KW-0472">Membrane</keyword>
<dbReference type="PANTHER" id="PTHR15071">
    <property type="entry name" value="MANNOSE-6-PHOSPHATE RECEPTOR FAMILY MEMBER"/>
    <property type="match status" value="1"/>
</dbReference>
<dbReference type="InterPro" id="IPR009011">
    <property type="entry name" value="Man6P_isomerase_rcpt-bd_dom_sf"/>
</dbReference>
<evidence type="ECO:0000256" key="16">
    <source>
        <dbReference type="ARBA" id="ARBA00023157"/>
    </source>
</evidence>
<comment type="similarity">
    <text evidence="5">Belongs to the ATG27 family.</text>
</comment>